<evidence type="ECO:0000256" key="1">
    <source>
        <dbReference type="ARBA" id="ARBA00004123"/>
    </source>
</evidence>
<comment type="subcellular location">
    <subcellularLocation>
        <location evidence="1">Nucleus</location>
    </subcellularLocation>
</comment>
<dbReference type="EMBL" id="OV651817">
    <property type="protein sequence ID" value="CAH1110920.1"/>
    <property type="molecule type" value="Genomic_DNA"/>
</dbReference>
<name>A0A9P0D426_9CUCU</name>
<dbReference type="GO" id="GO:0031491">
    <property type="term" value="F:nucleosome binding"/>
    <property type="evidence" value="ECO:0007669"/>
    <property type="project" value="TreeGrafter"/>
</dbReference>
<feature type="domain" description="TdIF1 C-terminal" evidence="6">
    <location>
        <begin position="221"/>
        <end position="317"/>
    </location>
</feature>
<evidence type="ECO:0000256" key="2">
    <source>
        <dbReference type="ARBA" id="ARBA00023125"/>
    </source>
</evidence>
<dbReference type="GO" id="GO:0003677">
    <property type="term" value="F:DNA binding"/>
    <property type="evidence" value="ECO:0007669"/>
    <property type="project" value="UniProtKB-KW"/>
</dbReference>
<dbReference type="GO" id="GO:0005634">
    <property type="term" value="C:nucleus"/>
    <property type="evidence" value="ECO:0007669"/>
    <property type="project" value="UniProtKB-SubCell"/>
</dbReference>
<dbReference type="Pfam" id="PF21229">
    <property type="entry name" value="TdIF1_2nd"/>
    <property type="match status" value="1"/>
</dbReference>
<keyword evidence="8" id="KW-1185">Reference proteome</keyword>
<dbReference type="PANTHER" id="PTHR23399">
    <property type="entry name" value="DEOXYNUCLEOTIDYLTRANSFERASE TERMINAL-INTERACTING PROTEIN 1"/>
    <property type="match status" value="1"/>
</dbReference>
<feature type="domain" description="DNTTIP1 dimerisation" evidence="5">
    <location>
        <begin position="62"/>
        <end position="128"/>
    </location>
</feature>
<reference evidence="7" key="1">
    <citation type="submission" date="2022-01" db="EMBL/GenBank/DDBJ databases">
        <authorList>
            <person name="King R."/>
        </authorList>
    </citation>
    <scope>NUCLEOTIDE SEQUENCE</scope>
</reference>
<protein>
    <recommendedName>
        <fullName evidence="9">Deoxynucleotidyltransferase terminal-interacting protein 1</fullName>
    </recommendedName>
</protein>
<keyword evidence="2" id="KW-0238">DNA-binding</keyword>
<evidence type="ECO:0000313" key="7">
    <source>
        <dbReference type="EMBL" id="CAH1110920.1"/>
    </source>
</evidence>
<evidence type="ECO:0008006" key="9">
    <source>
        <dbReference type="Google" id="ProtNLM"/>
    </source>
</evidence>
<dbReference type="AlphaFoldDB" id="A0A9P0D426"/>
<organism evidence="7 8">
    <name type="scientific">Psylliodes chrysocephalus</name>
    <dbReference type="NCBI Taxonomy" id="3402493"/>
    <lineage>
        <taxon>Eukaryota</taxon>
        <taxon>Metazoa</taxon>
        <taxon>Ecdysozoa</taxon>
        <taxon>Arthropoda</taxon>
        <taxon>Hexapoda</taxon>
        <taxon>Insecta</taxon>
        <taxon>Pterygota</taxon>
        <taxon>Neoptera</taxon>
        <taxon>Endopterygota</taxon>
        <taxon>Coleoptera</taxon>
        <taxon>Polyphaga</taxon>
        <taxon>Cucujiformia</taxon>
        <taxon>Chrysomeloidea</taxon>
        <taxon>Chrysomelidae</taxon>
        <taxon>Galerucinae</taxon>
        <taxon>Alticini</taxon>
        <taxon>Psylliodes</taxon>
    </lineage>
</organism>
<dbReference type="InterPro" id="IPR049121">
    <property type="entry name" value="TdIF1_C"/>
</dbReference>
<proteinExistence type="predicted"/>
<evidence type="ECO:0000313" key="8">
    <source>
        <dbReference type="Proteomes" id="UP001153636"/>
    </source>
</evidence>
<dbReference type="InterPro" id="IPR041384">
    <property type="entry name" value="DNTTIP1_dimer"/>
</dbReference>
<dbReference type="Pfam" id="PF18192">
    <property type="entry name" value="DNTTIP1_dimer"/>
    <property type="match status" value="1"/>
</dbReference>
<evidence type="ECO:0000256" key="4">
    <source>
        <dbReference type="SAM" id="MobiDB-lite"/>
    </source>
</evidence>
<dbReference type="InterPro" id="IPR026064">
    <property type="entry name" value="TdIF1"/>
</dbReference>
<dbReference type="PANTHER" id="PTHR23399:SF2">
    <property type="entry name" value="DEOXYNUCLEOTIDYLTRANSFERASE TERMINAL-INTERACTING PROTEIN 1"/>
    <property type="match status" value="1"/>
</dbReference>
<evidence type="ECO:0000256" key="3">
    <source>
        <dbReference type="ARBA" id="ARBA00023242"/>
    </source>
</evidence>
<gene>
    <name evidence="7" type="ORF">PSYICH_LOCUS11418</name>
</gene>
<evidence type="ECO:0000259" key="6">
    <source>
        <dbReference type="Pfam" id="PF21229"/>
    </source>
</evidence>
<dbReference type="OrthoDB" id="5860246at2759"/>
<evidence type="ECO:0000259" key="5">
    <source>
        <dbReference type="Pfam" id="PF18192"/>
    </source>
</evidence>
<sequence>MIPPVAPGQTEETINMVGWKNTFNMRQMSLMNLAASSLAQKNGAKTTIPSFRRAYSITSPTKSLDILRKNLQNAINKDIDNVLKKYIEKFFHPAIVNIKSNLGKDSVGDDHIKEVCKQMLEEAKLMYKISSSSCDSSPYEYSHSEAESEASFADSKFGRTSPIVTCKRKDCDPDQEIGPAFPIVPPVKKPRNKSHHTDYSSCKLSLKRDGPKWNPDRIRGNTLFIMGARANKVLGYGQTRGRLYVRHPNLVRYSGDQEDKEWLASKNLMPPSGGKAYLMLLEDIKELTESDEYRNSLNLQLHELRGFEVPLFLLIKIKNFIEYVRNERKLLANVDTSYEDHNDHVISSTPMNTIMTVESDPHSHISCDGTMISDHSEMTFKTDFLNMTSDMSSTLTSSVISSILSSNLATLHNNDNSQDF</sequence>
<keyword evidence="3" id="KW-0539">Nucleus</keyword>
<accession>A0A9P0D426</accession>
<dbReference type="Proteomes" id="UP001153636">
    <property type="component" value="Chromosome 5"/>
</dbReference>
<feature type="region of interest" description="Disordered" evidence="4">
    <location>
        <begin position="179"/>
        <end position="202"/>
    </location>
</feature>